<evidence type="ECO:0000256" key="1">
    <source>
        <dbReference type="SAM" id="Phobius"/>
    </source>
</evidence>
<feature type="transmembrane region" description="Helical" evidence="1">
    <location>
        <begin position="106"/>
        <end position="126"/>
    </location>
</feature>
<feature type="transmembrane region" description="Helical" evidence="1">
    <location>
        <begin position="18"/>
        <end position="38"/>
    </location>
</feature>
<accession>B3EIJ8</accession>
<dbReference type="eggNOG" id="ENOG5032XRZ">
    <property type="taxonomic scope" value="Bacteria"/>
</dbReference>
<evidence type="ECO:0000313" key="2">
    <source>
        <dbReference type="EMBL" id="ACD91510.1"/>
    </source>
</evidence>
<feature type="transmembrane region" description="Helical" evidence="1">
    <location>
        <begin position="77"/>
        <end position="100"/>
    </location>
</feature>
<evidence type="ECO:0008006" key="4">
    <source>
        <dbReference type="Google" id="ProtNLM"/>
    </source>
</evidence>
<organism evidence="2 3">
    <name type="scientific">Chlorobium limicola (strain DSM 245 / NBRC 103803 / 6330)</name>
    <dbReference type="NCBI Taxonomy" id="290315"/>
    <lineage>
        <taxon>Bacteria</taxon>
        <taxon>Pseudomonadati</taxon>
        <taxon>Chlorobiota</taxon>
        <taxon>Chlorobiia</taxon>
        <taxon>Chlorobiales</taxon>
        <taxon>Chlorobiaceae</taxon>
        <taxon>Chlorobium/Pelodictyon group</taxon>
        <taxon>Chlorobium</taxon>
    </lineage>
</organism>
<name>B3EIJ8_CHLL2</name>
<dbReference type="AlphaFoldDB" id="B3EIJ8"/>
<keyword evidence="1" id="KW-0472">Membrane</keyword>
<sequence>MAIEPKSAEKSMKPLFDFLIKLCILSVILWAVIYWGIAPGSIDLQAVFVAWVMVVANTLAGYLLFEYAIDRESSVFTTVVFGGLALRLLLLMALVALILIRNFVAVYDFVLSFFAFYCIYVIVEILGYQKKNKQKKNVA</sequence>
<dbReference type="HOGENOM" id="CLU_1957480_0_0_10"/>
<gene>
    <name evidence="2" type="ordered locus">Clim_2492</name>
</gene>
<keyword evidence="1" id="KW-1133">Transmembrane helix</keyword>
<dbReference type="Proteomes" id="UP000008841">
    <property type="component" value="Chromosome"/>
</dbReference>
<dbReference type="EMBL" id="CP001097">
    <property type="protein sequence ID" value="ACD91510.1"/>
    <property type="molecule type" value="Genomic_DNA"/>
</dbReference>
<evidence type="ECO:0000313" key="3">
    <source>
        <dbReference type="Proteomes" id="UP000008841"/>
    </source>
</evidence>
<protein>
    <recommendedName>
        <fullName evidence="4">ATP synthase subunit I</fullName>
    </recommendedName>
</protein>
<dbReference type="KEGG" id="cli:Clim_2492"/>
<dbReference type="STRING" id="290315.Clim_2492"/>
<reference evidence="2 3" key="1">
    <citation type="submission" date="2008-05" db="EMBL/GenBank/DDBJ databases">
        <title>Complete sequence of Chlorobium limicola DSM 245.</title>
        <authorList>
            <consortium name="US DOE Joint Genome Institute"/>
            <person name="Lucas S."/>
            <person name="Copeland A."/>
            <person name="Lapidus A."/>
            <person name="Glavina del Rio T."/>
            <person name="Dalin E."/>
            <person name="Tice H."/>
            <person name="Bruce D."/>
            <person name="Goodwin L."/>
            <person name="Pitluck S."/>
            <person name="Schmutz J."/>
            <person name="Larimer F."/>
            <person name="Land M."/>
            <person name="Hauser L."/>
            <person name="Kyrpides N."/>
            <person name="Ovchinnikova G."/>
            <person name="Zhao F."/>
            <person name="Li T."/>
            <person name="Liu Z."/>
            <person name="Overmann J."/>
            <person name="Bryant D.A."/>
            <person name="Richardson P."/>
        </authorList>
    </citation>
    <scope>NUCLEOTIDE SEQUENCE [LARGE SCALE GENOMIC DNA]</scope>
    <source>
        <strain evidence="3">DSM 245 / NBRC 103803 / 6330</strain>
    </source>
</reference>
<proteinExistence type="predicted"/>
<feature type="transmembrane region" description="Helical" evidence="1">
    <location>
        <begin position="44"/>
        <end position="65"/>
    </location>
</feature>
<keyword evidence="1" id="KW-0812">Transmembrane</keyword>